<evidence type="ECO:0000313" key="1">
    <source>
        <dbReference type="EMBL" id="EXZ71393.1"/>
    </source>
</evidence>
<organism evidence="1 2">
    <name type="scientific">Bacteroides fragilis str. 3976T8</name>
    <dbReference type="NCBI Taxonomy" id="1339314"/>
    <lineage>
        <taxon>Bacteria</taxon>
        <taxon>Pseudomonadati</taxon>
        <taxon>Bacteroidota</taxon>
        <taxon>Bacteroidia</taxon>
        <taxon>Bacteroidales</taxon>
        <taxon>Bacteroidaceae</taxon>
        <taxon>Bacteroides</taxon>
    </lineage>
</organism>
<dbReference type="EMBL" id="JGDS01000067">
    <property type="protein sequence ID" value="EXZ71393.1"/>
    <property type="molecule type" value="Genomic_DNA"/>
</dbReference>
<name>A0A016AQH6_BACFG</name>
<dbReference type="AlphaFoldDB" id="A0A016AQH6"/>
<protein>
    <submittedName>
        <fullName evidence="1">Uncharacterized protein</fullName>
    </submittedName>
</protein>
<sequence>MAYNAQTKQIETWQHSNNVWPKTDHFYAMDVKTDKQMFEFIKLVADGSWQGRKWRKEFNTLFEEYPELVMSSYEHELVGKPWEEYCAICQKYKEFAESKCNEIVARFRQLARII</sequence>
<reference evidence="1 2" key="1">
    <citation type="submission" date="2014-02" db="EMBL/GenBank/DDBJ databases">
        <authorList>
            <person name="Sears C."/>
            <person name="Carroll K."/>
            <person name="Sack B.R."/>
            <person name="Qadri F."/>
            <person name="Myers L.L."/>
            <person name="Chung G.-T."/>
            <person name="Escheverria P."/>
            <person name="Fraser C.M."/>
            <person name="Sadzewicz L."/>
            <person name="Shefchek K.A."/>
            <person name="Tallon L."/>
            <person name="Das S.P."/>
            <person name="Daugherty S."/>
            <person name="Mongodin E.F."/>
        </authorList>
    </citation>
    <scope>NUCLEOTIDE SEQUENCE [LARGE SCALE GENOMIC DNA]</scope>
    <source>
        <strain evidence="1 2">3976T8</strain>
    </source>
</reference>
<comment type="caution">
    <text evidence="1">The sequence shown here is derived from an EMBL/GenBank/DDBJ whole genome shotgun (WGS) entry which is preliminary data.</text>
</comment>
<accession>A0A016AQH6</accession>
<proteinExistence type="predicted"/>
<gene>
    <name evidence="1" type="ORF">M123_4184</name>
</gene>
<dbReference type="Proteomes" id="UP000020938">
    <property type="component" value="Unassembled WGS sequence"/>
</dbReference>
<evidence type="ECO:0000313" key="2">
    <source>
        <dbReference type="Proteomes" id="UP000020938"/>
    </source>
</evidence>
<dbReference type="PATRIC" id="fig|1339314.3.peg.4322"/>